<sequence length="79" mass="8604">MPSYKHTQPGGADSGNPTGRGQSKGTGDKPVDPNSTRAEREDLENKYTVDDADETGANVRVNNPNRNHHKPGLDNNKYN</sequence>
<dbReference type="EMBL" id="FTNM01000001">
    <property type="protein sequence ID" value="SIQ68594.1"/>
    <property type="molecule type" value="Genomic_DNA"/>
</dbReference>
<proteinExistence type="predicted"/>
<dbReference type="RefSeq" id="WP_007659207.1">
    <property type="nucleotide sequence ID" value="NZ_FTNM01000001.1"/>
</dbReference>
<dbReference type="STRING" id="1077936.SAMN05421545_1050"/>
<feature type="compositionally biased region" description="Polar residues" evidence="1">
    <location>
        <begin position="15"/>
        <end position="25"/>
    </location>
</feature>
<dbReference type="OrthoDB" id="853730at2"/>
<evidence type="ECO:0000313" key="3">
    <source>
        <dbReference type="Proteomes" id="UP000185924"/>
    </source>
</evidence>
<feature type="compositionally biased region" description="Basic and acidic residues" evidence="1">
    <location>
        <begin position="26"/>
        <end position="49"/>
    </location>
</feature>
<evidence type="ECO:0000256" key="1">
    <source>
        <dbReference type="SAM" id="MobiDB-lite"/>
    </source>
</evidence>
<gene>
    <name evidence="2" type="ORF">SAMN05421545_1050</name>
</gene>
<feature type="region of interest" description="Disordered" evidence="1">
    <location>
        <begin position="1"/>
        <end position="79"/>
    </location>
</feature>
<keyword evidence="3" id="KW-1185">Reference proteome</keyword>
<name>A0A1N6USI6_9BACT</name>
<evidence type="ECO:0000313" key="2">
    <source>
        <dbReference type="EMBL" id="SIQ68594.1"/>
    </source>
</evidence>
<organism evidence="2 3">
    <name type="scientific">Pontibacter lucknowensis</name>
    <dbReference type="NCBI Taxonomy" id="1077936"/>
    <lineage>
        <taxon>Bacteria</taxon>
        <taxon>Pseudomonadati</taxon>
        <taxon>Bacteroidota</taxon>
        <taxon>Cytophagia</taxon>
        <taxon>Cytophagales</taxon>
        <taxon>Hymenobacteraceae</taxon>
        <taxon>Pontibacter</taxon>
    </lineage>
</organism>
<reference evidence="3" key="1">
    <citation type="submission" date="2017-01" db="EMBL/GenBank/DDBJ databases">
        <authorList>
            <person name="Varghese N."/>
            <person name="Submissions S."/>
        </authorList>
    </citation>
    <scope>NUCLEOTIDE SEQUENCE [LARGE SCALE GENOMIC DNA]</scope>
    <source>
        <strain evidence="3">DM9</strain>
    </source>
</reference>
<dbReference type="Proteomes" id="UP000185924">
    <property type="component" value="Unassembled WGS sequence"/>
</dbReference>
<protein>
    <submittedName>
        <fullName evidence="2">Uncharacterized protein</fullName>
    </submittedName>
</protein>
<dbReference type="AlphaFoldDB" id="A0A1N6USI6"/>
<accession>A0A1N6USI6</accession>